<dbReference type="GO" id="GO:0001401">
    <property type="term" value="C:SAM complex"/>
    <property type="evidence" value="ECO:0007669"/>
    <property type="project" value="TreeGrafter"/>
</dbReference>
<feature type="region of interest" description="Disordered" evidence="7">
    <location>
        <begin position="271"/>
        <end position="291"/>
    </location>
</feature>
<dbReference type="STRING" id="1858805.M5G7U0"/>
<dbReference type="GO" id="GO:0070096">
    <property type="term" value="P:mitochondrial outer membrane translocase complex assembly"/>
    <property type="evidence" value="ECO:0007669"/>
    <property type="project" value="UniProtKB-UniRule"/>
</dbReference>
<keyword evidence="1 6" id="KW-1134">Transmembrane beta strand</keyword>
<dbReference type="InterPro" id="IPR027539">
    <property type="entry name" value="Mdm10"/>
</dbReference>
<comment type="similarity">
    <text evidence="6">Belongs to the MDM10 family.</text>
</comment>
<keyword evidence="2 6" id="KW-0812">Transmembrane</keyword>
<sequence>MYPFAAYVLRKYHELTGWNEDFYSKLTRSSTAILDFDVPHGVNFAISKSPTPLFKTTYTLQALPTLHGSLGYIFTSCPLDVGDSHVVPFEDLLGRFKIYGPPKRPEGKEEEWLAGQRVDTRDYLLYGRMYVPAQRIEALYSIRISPTLQGTIAAISEPGRFGTRPQRYGAPTTRSNLMFGLEHDIGRWCTEYSYSAEDGMWGARVLHHFGRLAGEAGSDKWVLGEGEKRVDEEDPMPGGLRGRFSAGAEVYFSAKEKSAGVSAGVRFTTLPDAAPPSLTQTHPPPLTSSSQPPTTITATFNPIVGQFSGAYAARVSRDITLCSRYDFNMYSYETDWTMGAEWWMRRSKARPLAPVPVPTSSHAVAPTPPTPQVPAQILAPPNPATEVEEDEIQGVVKARIGTDASVSLMWEGRLRNTLISLGVLSNLASPAKPIVNIGVELAYFSFDQ</sequence>
<name>M5G7U0_DACPD</name>
<dbReference type="AlphaFoldDB" id="M5G7U0"/>
<feature type="compositionally biased region" description="Low complexity" evidence="7">
    <location>
        <begin position="275"/>
        <end position="291"/>
    </location>
</feature>
<dbReference type="GO" id="GO:0051654">
    <property type="term" value="P:establishment of mitochondrion localization"/>
    <property type="evidence" value="ECO:0007669"/>
    <property type="project" value="TreeGrafter"/>
</dbReference>
<dbReference type="GO" id="GO:0032865">
    <property type="term" value="C:ERMES complex"/>
    <property type="evidence" value="ECO:0007669"/>
    <property type="project" value="UniProtKB-UniRule"/>
</dbReference>
<keyword evidence="5 6" id="KW-0472">Membrane</keyword>
<comment type="function">
    <text evidence="6">Component of the ERMES/MDM complex, which serves as a molecular tether to connect the endoplasmic reticulum and mitochondria. Components of this complex are involved in the control of mitochondrial shape and protein biogenesis and may function in phospholipid exchange. MDM10 is involved in the late assembly steps of the general translocase of the mitochondrial outer membrane (TOM complex). Functions in the TOM40-specific route of the assembly of outer membrane beta-barrel proteins, including the association of TOM40 with the receptor TOM22 and small TOM proteins. Can associate with the SAM(core) complex as well as the MDM12-MMM1 complex, both involved in late steps of the major beta-barrel assembly pathway, that is responsible for biogenesis of all outer membrane beta-barrel proteins. May act as a switch that shuttles between both complexes and channels precursor proteins into the TOM40-specific pathway. Plays a role in mitochondrial morphology and in the inheritance of mitochondria.</text>
</comment>
<evidence type="ECO:0000313" key="9">
    <source>
        <dbReference type="Proteomes" id="UP000030653"/>
    </source>
</evidence>
<comment type="domain">
    <text evidence="6">Lacks alpha-helical transmembrane segments, suggesting that it resides in the membrane via beta-sheet conformations similar to those predicted for other outer membrane proteins and porin.</text>
</comment>
<protein>
    <recommendedName>
        <fullName evidence="6">Mitochondrial distribution and morphology protein 10</fullName>
    </recommendedName>
    <alternativeName>
        <fullName evidence="6">Mitochondrial inheritance component MDM10</fullName>
    </alternativeName>
</protein>
<organism evidence="8 9">
    <name type="scientific">Dacryopinax primogenitus (strain DJM 731)</name>
    <name type="common">Brown rot fungus</name>
    <dbReference type="NCBI Taxonomy" id="1858805"/>
    <lineage>
        <taxon>Eukaryota</taxon>
        <taxon>Fungi</taxon>
        <taxon>Dikarya</taxon>
        <taxon>Basidiomycota</taxon>
        <taxon>Agaricomycotina</taxon>
        <taxon>Dacrymycetes</taxon>
        <taxon>Dacrymycetales</taxon>
        <taxon>Dacrymycetaceae</taxon>
        <taxon>Dacryopinax</taxon>
    </lineage>
</organism>
<dbReference type="GO" id="GO:1990456">
    <property type="term" value="P:mitochondrion-endoplasmic reticulum membrane tethering"/>
    <property type="evidence" value="ECO:0007669"/>
    <property type="project" value="UniProtKB-UniRule"/>
</dbReference>
<evidence type="ECO:0000256" key="4">
    <source>
        <dbReference type="ARBA" id="ARBA00023128"/>
    </source>
</evidence>
<gene>
    <name evidence="6" type="primary">MDM10</name>
    <name evidence="8" type="ORF">DACRYDRAFT_73652</name>
</gene>
<evidence type="ECO:0000256" key="3">
    <source>
        <dbReference type="ARBA" id="ARBA00022787"/>
    </source>
</evidence>
<evidence type="ECO:0000256" key="6">
    <source>
        <dbReference type="HAMAP-Rule" id="MF_03102"/>
    </source>
</evidence>
<evidence type="ECO:0000256" key="5">
    <source>
        <dbReference type="ARBA" id="ARBA00023136"/>
    </source>
</evidence>
<dbReference type="GO" id="GO:0045040">
    <property type="term" value="P:protein insertion into mitochondrial outer membrane"/>
    <property type="evidence" value="ECO:0007669"/>
    <property type="project" value="UniProtKB-UniRule"/>
</dbReference>
<evidence type="ECO:0000256" key="1">
    <source>
        <dbReference type="ARBA" id="ARBA00022452"/>
    </source>
</evidence>
<dbReference type="PANTHER" id="PTHR28035">
    <property type="entry name" value="MITOCHONDRIAL DISTRIBUTION AND MORPHOLOGY PROTEIN 10"/>
    <property type="match status" value="1"/>
</dbReference>
<dbReference type="GO" id="GO:0015914">
    <property type="term" value="P:phospholipid transport"/>
    <property type="evidence" value="ECO:0007669"/>
    <property type="project" value="TreeGrafter"/>
</dbReference>
<keyword evidence="3 6" id="KW-1000">Mitochondrion outer membrane</keyword>
<dbReference type="OrthoDB" id="2103793at2759"/>
<reference evidence="8 9" key="1">
    <citation type="journal article" date="2012" name="Science">
        <title>The Paleozoic origin of enzymatic lignin decomposition reconstructed from 31 fungal genomes.</title>
        <authorList>
            <person name="Floudas D."/>
            <person name="Binder M."/>
            <person name="Riley R."/>
            <person name="Barry K."/>
            <person name="Blanchette R.A."/>
            <person name="Henrissat B."/>
            <person name="Martinez A.T."/>
            <person name="Otillar R."/>
            <person name="Spatafora J.W."/>
            <person name="Yadav J.S."/>
            <person name="Aerts A."/>
            <person name="Benoit I."/>
            <person name="Boyd A."/>
            <person name="Carlson A."/>
            <person name="Copeland A."/>
            <person name="Coutinho P.M."/>
            <person name="de Vries R.P."/>
            <person name="Ferreira P."/>
            <person name="Findley K."/>
            <person name="Foster B."/>
            <person name="Gaskell J."/>
            <person name="Glotzer D."/>
            <person name="Gorecki P."/>
            <person name="Heitman J."/>
            <person name="Hesse C."/>
            <person name="Hori C."/>
            <person name="Igarashi K."/>
            <person name="Jurgens J.A."/>
            <person name="Kallen N."/>
            <person name="Kersten P."/>
            <person name="Kohler A."/>
            <person name="Kuees U."/>
            <person name="Kumar T.K.A."/>
            <person name="Kuo A."/>
            <person name="LaButti K."/>
            <person name="Larrondo L.F."/>
            <person name="Lindquist E."/>
            <person name="Ling A."/>
            <person name="Lombard V."/>
            <person name="Lucas S."/>
            <person name="Lundell T."/>
            <person name="Martin R."/>
            <person name="McLaughlin D.J."/>
            <person name="Morgenstern I."/>
            <person name="Morin E."/>
            <person name="Murat C."/>
            <person name="Nagy L.G."/>
            <person name="Nolan M."/>
            <person name="Ohm R.A."/>
            <person name="Patyshakuliyeva A."/>
            <person name="Rokas A."/>
            <person name="Ruiz-Duenas F.J."/>
            <person name="Sabat G."/>
            <person name="Salamov A."/>
            <person name="Samejima M."/>
            <person name="Schmutz J."/>
            <person name="Slot J.C."/>
            <person name="St John F."/>
            <person name="Stenlid J."/>
            <person name="Sun H."/>
            <person name="Sun S."/>
            <person name="Syed K."/>
            <person name="Tsang A."/>
            <person name="Wiebenga A."/>
            <person name="Young D."/>
            <person name="Pisabarro A."/>
            <person name="Eastwood D.C."/>
            <person name="Martin F."/>
            <person name="Cullen D."/>
            <person name="Grigoriev I.V."/>
            <person name="Hibbett D.S."/>
        </authorList>
    </citation>
    <scope>NUCLEOTIDE SEQUENCE [LARGE SCALE GENOMIC DNA]</scope>
    <source>
        <strain evidence="8 9">DJM-731 SS1</strain>
    </source>
</reference>
<dbReference type="HOGENOM" id="CLU_026505_2_0_1"/>
<dbReference type="Proteomes" id="UP000030653">
    <property type="component" value="Unassembled WGS sequence"/>
</dbReference>
<keyword evidence="4 6" id="KW-0496">Mitochondrion</keyword>
<dbReference type="PANTHER" id="PTHR28035:SF1">
    <property type="entry name" value="MITOCHONDRIAL DISTRIBUTION AND MORPHOLOGY PROTEIN 10"/>
    <property type="match status" value="1"/>
</dbReference>
<comment type="subcellular location">
    <subcellularLocation>
        <location evidence="6">Mitochondrion outer membrane</location>
        <topology evidence="6">Multi-pass membrane protein</topology>
    </subcellularLocation>
    <text evidence="6">The ERMES/MDM complex localizes to a few discrete foci (around 10 per single cell), that represent mitochondria-endoplasmic reticulum junctions. These foci are often found next to mtDNA nucleoids.</text>
</comment>
<dbReference type="HAMAP" id="MF_03102">
    <property type="entry name" value="Mdm10"/>
    <property type="match status" value="1"/>
</dbReference>
<comment type="subunit">
    <text evidence="6">Component of the ER-mitochondria encounter structure (ERMES) or MDM complex, composed of MMM1, MDM10, MDM12 and MDM34. Associates with the mitochondrial outer membrane sorting assembly machinery SAM(core) complex.</text>
</comment>
<accession>M5G7U0</accession>
<evidence type="ECO:0000256" key="2">
    <source>
        <dbReference type="ARBA" id="ARBA00022692"/>
    </source>
</evidence>
<evidence type="ECO:0000256" key="7">
    <source>
        <dbReference type="SAM" id="MobiDB-lite"/>
    </source>
</evidence>
<keyword evidence="9" id="KW-1185">Reference proteome</keyword>
<dbReference type="OMA" id="VPGYRQI"/>
<evidence type="ECO:0000313" key="8">
    <source>
        <dbReference type="EMBL" id="EJU06271.1"/>
    </source>
</evidence>
<dbReference type="Pfam" id="PF12519">
    <property type="entry name" value="MDM10"/>
    <property type="match status" value="2"/>
</dbReference>
<proteinExistence type="inferred from homology"/>
<dbReference type="EMBL" id="JH795855">
    <property type="protein sequence ID" value="EJU06271.1"/>
    <property type="molecule type" value="Genomic_DNA"/>
</dbReference>